<sequence length="152" mass="16993">MALVKDLEAAGLSPLNATGKRINERNENILGLKSKVDQRSKSVPVSWAGLFRKAREEESWSSSKELSEKIAKIQNNAKGRVTIEEKDLEPVSVTSNATTIGKPVKIDEYRLKGSRGKFAKVCVLLDVRKPVEQGVWIDTKEESFFQTIAYEN</sequence>
<dbReference type="Proteomes" id="UP001327560">
    <property type="component" value="Chromosome 9"/>
</dbReference>
<dbReference type="EMBL" id="CP136898">
    <property type="protein sequence ID" value="WOL20089.1"/>
    <property type="molecule type" value="Genomic_DNA"/>
</dbReference>
<accession>A0AAQ3L3V5</accession>
<name>A0AAQ3L3V5_9LILI</name>
<protein>
    <submittedName>
        <fullName evidence="1">Uncharacterized protein</fullName>
    </submittedName>
</protein>
<reference evidence="1 2" key="1">
    <citation type="submission" date="2023-10" db="EMBL/GenBank/DDBJ databases">
        <title>Chromosome-scale genome assembly provides insights into flower coloration mechanisms of Canna indica.</title>
        <authorList>
            <person name="Li C."/>
        </authorList>
    </citation>
    <scope>NUCLEOTIDE SEQUENCE [LARGE SCALE GENOMIC DNA]</scope>
    <source>
        <tissue evidence="1">Flower</tissue>
    </source>
</reference>
<proteinExistence type="predicted"/>
<dbReference type="PANTHER" id="PTHR31286">
    <property type="entry name" value="GLYCINE-RICH CELL WALL STRUCTURAL PROTEIN 1.8-LIKE"/>
    <property type="match status" value="1"/>
</dbReference>
<organism evidence="1 2">
    <name type="scientific">Canna indica</name>
    <name type="common">Indian-shot</name>
    <dbReference type="NCBI Taxonomy" id="4628"/>
    <lineage>
        <taxon>Eukaryota</taxon>
        <taxon>Viridiplantae</taxon>
        <taxon>Streptophyta</taxon>
        <taxon>Embryophyta</taxon>
        <taxon>Tracheophyta</taxon>
        <taxon>Spermatophyta</taxon>
        <taxon>Magnoliopsida</taxon>
        <taxon>Liliopsida</taxon>
        <taxon>Zingiberales</taxon>
        <taxon>Cannaceae</taxon>
        <taxon>Canna</taxon>
    </lineage>
</organism>
<evidence type="ECO:0000313" key="2">
    <source>
        <dbReference type="Proteomes" id="UP001327560"/>
    </source>
</evidence>
<dbReference type="AlphaFoldDB" id="A0AAQ3L3V5"/>
<keyword evidence="2" id="KW-1185">Reference proteome</keyword>
<dbReference type="PANTHER" id="PTHR31286:SF99">
    <property type="entry name" value="DUF4283 DOMAIN-CONTAINING PROTEIN"/>
    <property type="match status" value="1"/>
</dbReference>
<dbReference type="InterPro" id="IPR040256">
    <property type="entry name" value="At4g02000-like"/>
</dbReference>
<evidence type="ECO:0000313" key="1">
    <source>
        <dbReference type="EMBL" id="WOL20089.1"/>
    </source>
</evidence>
<gene>
    <name evidence="1" type="ORF">Cni_G28891</name>
</gene>